<dbReference type="Pfam" id="PF06985">
    <property type="entry name" value="HET"/>
    <property type="match status" value="1"/>
</dbReference>
<evidence type="ECO:0000259" key="1">
    <source>
        <dbReference type="Pfam" id="PF06985"/>
    </source>
</evidence>
<dbReference type="Proteomes" id="UP000184330">
    <property type="component" value="Unassembled WGS sequence"/>
</dbReference>
<name>A0A1L7XSB9_9HELO</name>
<proteinExistence type="predicted"/>
<evidence type="ECO:0000313" key="3">
    <source>
        <dbReference type="Proteomes" id="UP000184330"/>
    </source>
</evidence>
<gene>
    <name evidence="2" type="ORF">PAC_17842</name>
</gene>
<dbReference type="InterPro" id="IPR010730">
    <property type="entry name" value="HET"/>
</dbReference>
<dbReference type="OrthoDB" id="194358at2759"/>
<protein>
    <recommendedName>
        <fullName evidence="1">Heterokaryon incompatibility domain-containing protein</fullName>
    </recommendedName>
</protein>
<dbReference type="PANTHER" id="PTHR24148">
    <property type="entry name" value="ANKYRIN REPEAT DOMAIN-CONTAINING PROTEIN 39 HOMOLOG-RELATED"/>
    <property type="match status" value="1"/>
</dbReference>
<organism evidence="2 3">
    <name type="scientific">Phialocephala subalpina</name>
    <dbReference type="NCBI Taxonomy" id="576137"/>
    <lineage>
        <taxon>Eukaryota</taxon>
        <taxon>Fungi</taxon>
        <taxon>Dikarya</taxon>
        <taxon>Ascomycota</taxon>
        <taxon>Pezizomycotina</taxon>
        <taxon>Leotiomycetes</taxon>
        <taxon>Helotiales</taxon>
        <taxon>Mollisiaceae</taxon>
        <taxon>Phialocephala</taxon>
        <taxon>Phialocephala fortinii species complex</taxon>
    </lineage>
</organism>
<evidence type="ECO:0000313" key="2">
    <source>
        <dbReference type="EMBL" id="CZR67943.1"/>
    </source>
</evidence>
<dbReference type="AlphaFoldDB" id="A0A1L7XSB9"/>
<dbReference type="EMBL" id="FJOG01000049">
    <property type="protein sequence ID" value="CZR67943.1"/>
    <property type="molecule type" value="Genomic_DNA"/>
</dbReference>
<accession>A0A1L7XSB9</accession>
<dbReference type="PANTHER" id="PTHR24148:SF73">
    <property type="entry name" value="HET DOMAIN PROTEIN (AFU_ORTHOLOGUE AFUA_8G01020)"/>
    <property type="match status" value="1"/>
</dbReference>
<feature type="domain" description="Heterokaryon incompatibility" evidence="1">
    <location>
        <begin position="95"/>
        <end position="183"/>
    </location>
</feature>
<reference evidence="2 3" key="1">
    <citation type="submission" date="2016-03" db="EMBL/GenBank/DDBJ databases">
        <authorList>
            <person name="Ploux O."/>
        </authorList>
    </citation>
    <scope>NUCLEOTIDE SEQUENCE [LARGE SCALE GENOMIC DNA]</scope>
    <source>
        <strain evidence="2 3">UAMH 11012</strain>
    </source>
</reference>
<dbReference type="InterPro" id="IPR052895">
    <property type="entry name" value="HetReg/Transcr_Mod"/>
</dbReference>
<keyword evidence="3" id="KW-1185">Reference proteome</keyword>
<sequence length="520" mass="60300">MRMHTQESFISYDDPYPYPTIKEMASNLECNPDQRSIFCYREVNKPLSARSQQIFRHTPLRSDSNDIRLIAVVPWLSDDGFVQCVIKESTMDINYTCLSYVWGNVSDMWRIKVNDKITWVRRSLFQFLIAAMRTYNDRLFWIDALSINQLDLAERNEQVQKMGQIYSEAEEVFAWLGVQSEMQEFSGWGEGKDEINVMGLEYWKRAWITQEMSLARQLRLIFSSRDQEVEGDFNMVLERGTRNPDSPMEERTRWFMANGSPVGTKVVPLLSRDLLRYHKKGLLDLLCIHGWKRCSEDRDRIFSLLSLSKEDGKIKVDYGQPKVQLARQVLRVSTCSLCFCNVAILVRALNLKQALQTDTEEKNWSQHAIIEFSTRLDQVVRDGLCSVCGVGIGSVRDGSRIVCLQSFCGVFDGHLVWRSGVRKEQCAKTMLLAVNRIESADCSDSQTYRWQLSLDALLHIIYARENVMGDKVYEDFEENFQSKCSDALRYSDEILEQSNTEVRVGDRISLRRKQMSVRLV</sequence>